<accession>A0A9Q0L6Z5</accession>
<organism evidence="2 3">
    <name type="scientific">Anaeramoeba ignava</name>
    <name type="common">Anaerobic marine amoeba</name>
    <dbReference type="NCBI Taxonomy" id="1746090"/>
    <lineage>
        <taxon>Eukaryota</taxon>
        <taxon>Metamonada</taxon>
        <taxon>Anaeramoebidae</taxon>
        <taxon>Anaeramoeba</taxon>
    </lineage>
</organism>
<dbReference type="Proteomes" id="UP001149090">
    <property type="component" value="Unassembled WGS sequence"/>
</dbReference>
<keyword evidence="3" id="KW-1185">Reference proteome</keyword>
<feature type="transmembrane region" description="Helical" evidence="1">
    <location>
        <begin position="129"/>
        <end position="153"/>
    </location>
</feature>
<keyword evidence="1" id="KW-0812">Transmembrane</keyword>
<dbReference type="AlphaFoldDB" id="A0A9Q0L6Z5"/>
<feature type="transmembrane region" description="Helical" evidence="1">
    <location>
        <begin position="20"/>
        <end position="42"/>
    </location>
</feature>
<reference evidence="2" key="1">
    <citation type="submission" date="2022-10" db="EMBL/GenBank/DDBJ databases">
        <title>Novel sulphate-reducing endosymbionts in the free-living metamonad Anaeramoeba.</title>
        <authorList>
            <person name="Jerlstrom-Hultqvist J."/>
            <person name="Cepicka I."/>
            <person name="Gallot-Lavallee L."/>
            <person name="Salas-Leiva D."/>
            <person name="Curtis B.A."/>
            <person name="Zahonova K."/>
            <person name="Pipaliya S."/>
            <person name="Dacks J."/>
            <person name="Roger A.J."/>
        </authorList>
    </citation>
    <scope>NUCLEOTIDE SEQUENCE</scope>
    <source>
        <strain evidence="2">BMAN</strain>
    </source>
</reference>
<evidence type="ECO:0000313" key="2">
    <source>
        <dbReference type="EMBL" id="KAJ5066904.1"/>
    </source>
</evidence>
<sequence length="159" mass="17289">MQFIYRRRGSPELQEKAISLAISLCCSIIMVSGFVVPSVVVAAQDKNISCSKNLWSWILVCNIAFAVNSLIGVFAPFLKEGSMGIVQTVNLLLTLFLFAWSIVGIVWATSSGVKDTCGNLYKVALGDSIAIISLYGLICCLACCMIVFFMAAMSNTQFY</sequence>
<comment type="caution">
    <text evidence="2">The sequence shown here is derived from an EMBL/GenBank/DDBJ whole genome shotgun (WGS) entry which is preliminary data.</text>
</comment>
<gene>
    <name evidence="2" type="ORF">M0811_03248</name>
</gene>
<keyword evidence="1" id="KW-1133">Transmembrane helix</keyword>
<name>A0A9Q0L6Z5_ANAIG</name>
<protein>
    <submittedName>
        <fullName evidence="2">Uncharacterized protein</fullName>
    </submittedName>
</protein>
<dbReference type="EMBL" id="JAPDFW010000136">
    <property type="protein sequence ID" value="KAJ5066904.1"/>
    <property type="molecule type" value="Genomic_DNA"/>
</dbReference>
<evidence type="ECO:0000313" key="3">
    <source>
        <dbReference type="Proteomes" id="UP001149090"/>
    </source>
</evidence>
<evidence type="ECO:0000256" key="1">
    <source>
        <dbReference type="SAM" id="Phobius"/>
    </source>
</evidence>
<feature type="transmembrane region" description="Helical" evidence="1">
    <location>
        <begin position="89"/>
        <end position="109"/>
    </location>
</feature>
<feature type="transmembrane region" description="Helical" evidence="1">
    <location>
        <begin position="54"/>
        <end position="77"/>
    </location>
</feature>
<keyword evidence="1" id="KW-0472">Membrane</keyword>
<proteinExistence type="predicted"/>